<keyword evidence="2" id="KW-1185">Reference proteome</keyword>
<organism evidence="1 2">
    <name type="scientific">Paenibacillus mesotrionivorans</name>
    <dbReference type="NCBI Taxonomy" id="3160968"/>
    <lineage>
        <taxon>Bacteria</taxon>
        <taxon>Bacillati</taxon>
        <taxon>Bacillota</taxon>
        <taxon>Bacilli</taxon>
        <taxon>Bacillales</taxon>
        <taxon>Paenibacillaceae</taxon>
        <taxon>Paenibacillus</taxon>
    </lineage>
</organism>
<keyword evidence="1" id="KW-0808">Transferase</keyword>
<gene>
    <name evidence="1" type="ORF">ACI1P1_05585</name>
</gene>
<sequence length="202" mass="22232">MTTMLDIKAHNVNELIDMVKQSILFDQFKRKSGGSCDYYVHGRRMVLDSGVLLACSNRMLDLAIRLKVSHVGGEVASALPLVGSMITLAAMKGYALDGFFIREAVKDHGFSHMVEGELNNNSTVLLVDDVIGKGSVALRTSRLLRQQGVAVKGFCAIVDRCEGASELLQAEGLELFSLCTTDLLKEWIDHNILLKRKLLHAE</sequence>
<reference evidence="1" key="1">
    <citation type="submission" date="2024-12" db="EMBL/GenBank/DDBJ databases">
        <authorList>
            <person name="Wu N."/>
        </authorList>
    </citation>
    <scope>NUCLEOTIDE SEQUENCE</scope>
    <source>
        <strain evidence="1">P15</strain>
    </source>
</reference>
<dbReference type="EC" id="2.4.2.10" evidence="1"/>
<proteinExistence type="predicted"/>
<protein>
    <submittedName>
        <fullName evidence="1">Orotate phosphoribosyltransferase</fullName>
        <ecNumber evidence="1">2.4.2.10</ecNumber>
    </submittedName>
</protein>
<evidence type="ECO:0000313" key="1">
    <source>
        <dbReference type="EMBL" id="MFM9327772.1"/>
    </source>
</evidence>
<comment type="caution">
    <text evidence="1">The sequence shown here is derived from an EMBL/GenBank/DDBJ whole genome shotgun (WGS) entry which is preliminary data.</text>
</comment>
<accession>A0ACC7NTU8</accession>
<dbReference type="Proteomes" id="UP001631969">
    <property type="component" value="Unassembled WGS sequence"/>
</dbReference>
<keyword evidence="1" id="KW-0328">Glycosyltransferase</keyword>
<evidence type="ECO:0000313" key="2">
    <source>
        <dbReference type="Proteomes" id="UP001631969"/>
    </source>
</evidence>
<dbReference type="EMBL" id="JBJURJ010000003">
    <property type="protein sequence ID" value="MFM9327772.1"/>
    <property type="molecule type" value="Genomic_DNA"/>
</dbReference>
<name>A0ACC7NTU8_9BACL</name>